<evidence type="ECO:0000313" key="2">
    <source>
        <dbReference type="Proteomes" id="UP001303046"/>
    </source>
</evidence>
<reference evidence="1 2" key="1">
    <citation type="submission" date="2023-08" db="EMBL/GenBank/DDBJ databases">
        <title>A Necator americanus chromosomal reference genome.</title>
        <authorList>
            <person name="Ilik V."/>
            <person name="Petrzelkova K.J."/>
            <person name="Pardy F."/>
            <person name="Fuh T."/>
            <person name="Niatou-Singa F.S."/>
            <person name="Gouil Q."/>
            <person name="Baker L."/>
            <person name="Ritchie M.E."/>
            <person name="Jex A.R."/>
            <person name="Gazzola D."/>
            <person name="Li H."/>
            <person name="Toshio Fujiwara R."/>
            <person name="Zhan B."/>
            <person name="Aroian R.V."/>
            <person name="Pafco B."/>
            <person name="Schwarz E.M."/>
        </authorList>
    </citation>
    <scope>NUCLEOTIDE SEQUENCE [LARGE SCALE GENOMIC DNA]</scope>
    <source>
        <strain evidence="1 2">Aroian</strain>
        <tissue evidence="1">Whole animal</tissue>
    </source>
</reference>
<keyword evidence="2" id="KW-1185">Reference proteome</keyword>
<comment type="caution">
    <text evidence="1">The sequence shown here is derived from an EMBL/GenBank/DDBJ whole genome shotgun (WGS) entry which is preliminary data.</text>
</comment>
<sequence>MPFSLCWTWESASTMYRNEIDHIVAAKRFCLEDIAIVAKHKRQCGAVRAAGNHEFTSELKKLRSNVAKEDFERRRAIV</sequence>
<name>A0ABR1EI56_NECAM</name>
<evidence type="ECO:0000313" key="1">
    <source>
        <dbReference type="EMBL" id="KAK6762359.1"/>
    </source>
</evidence>
<gene>
    <name evidence="1" type="primary">Necator_chrX.g23339</name>
    <name evidence="1" type="ORF">RB195_023176</name>
</gene>
<protein>
    <submittedName>
        <fullName evidence="1">Uncharacterized protein</fullName>
    </submittedName>
</protein>
<dbReference type="EMBL" id="JAVFWL010000006">
    <property type="protein sequence ID" value="KAK6762359.1"/>
    <property type="molecule type" value="Genomic_DNA"/>
</dbReference>
<dbReference type="Proteomes" id="UP001303046">
    <property type="component" value="Unassembled WGS sequence"/>
</dbReference>
<proteinExistence type="predicted"/>
<organism evidence="1 2">
    <name type="scientific">Necator americanus</name>
    <name type="common">Human hookworm</name>
    <dbReference type="NCBI Taxonomy" id="51031"/>
    <lineage>
        <taxon>Eukaryota</taxon>
        <taxon>Metazoa</taxon>
        <taxon>Ecdysozoa</taxon>
        <taxon>Nematoda</taxon>
        <taxon>Chromadorea</taxon>
        <taxon>Rhabditida</taxon>
        <taxon>Rhabditina</taxon>
        <taxon>Rhabditomorpha</taxon>
        <taxon>Strongyloidea</taxon>
        <taxon>Ancylostomatidae</taxon>
        <taxon>Bunostominae</taxon>
        <taxon>Necator</taxon>
    </lineage>
</organism>
<accession>A0ABR1EI56</accession>